<keyword evidence="2" id="KW-1185">Reference proteome</keyword>
<evidence type="ECO:0000313" key="1">
    <source>
        <dbReference type="EMBL" id="KAI9909306.1"/>
    </source>
</evidence>
<dbReference type="Proteomes" id="UP001163321">
    <property type="component" value="Chromosome 7"/>
</dbReference>
<sequence length="76" mass="8210">MNARLVQDRALGSRRASRCRMSDSCGFVPFASSTNARADTQPTFVGILIELSSPTSNVKVGYLRQSAIDKGSQHGH</sequence>
<evidence type="ECO:0000313" key="2">
    <source>
        <dbReference type="Proteomes" id="UP001163321"/>
    </source>
</evidence>
<comment type="caution">
    <text evidence="1">The sequence shown here is derived from an EMBL/GenBank/DDBJ whole genome shotgun (WGS) entry which is preliminary data.</text>
</comment>
<proteinExistence type="predicted"/>
<name>A0ACC0VV13_9STRA</name>
<reference evidence="1 2" key="1">
    <citation type="journal article" date="2022" name="bioRxiv">
        <title>The genome of the oomycete Peronosclerospora sorghi, a cosmopolitan pathogen of maize and sorghum, is inflated with dispersed pseudogenes.</title>
        <authorList>
            <person name="Fletcher K."/>
            <person name="Martin F."/>
            <person name="Isakeit T."/>
            <person name="Cavanaugh K."/>
            <person name="Magill C."/>
            <person name="Michelmore R."/>
        </authorList>
    </citation>
    <scope>NUCLEOTIDE SEQUENCE [LARGE SCALE GENOMIC DNA]</scope>
    <source>
        <strain evidence="1">P6</strain>
    </source>
</reference>
<organism evidence="1 2">
    <name type="scientific">Peronosclerospora sorghi</name>
    <dbReference type="NCBI Taxonomy" id="230839"/>
    <lineage>
        <taxon>Eukaryota</taxon>
        <taxon>Sar</taxon>
        <taxon>Stramenopiles</taxon>
        <taxon>Oomycota</taxon>
        <taxon>Peronosporomycetes</taxon>
        <taxon>Peronosporales</taxon>
        <taxon>Peronosporaceae</taxon>
        <taxon>Peronosclerospora</taxon>
    </lineage>
</organism>
<dbReference type="EMBL" id="CM047586">
    <property type="protein sequence ID" value="KAI9909306.1"/>
    <property type="molecule type" value="Genomic_DNA"/>
</dbReference>
<accession>A0ACC0VV13</accession>
<protein>
    <submittedName>
        <fullName evidence="1">Uncharacterized protein</fullName>
    </submittedName>
</protein>
<gene>
    <name evidence="1" type="ORF">PsorP6_015186</name>
</gene>